<protein>
    <recommendedName>
        <fullName evidence="4">DUF2178 domain-containing protein</fullName>
    </recommendedName>
</protein>
<keyword evidence="1" id="KW-0472">Membrane</keyword>
<organism evidence="2 3">
    <name type="scientific">Microbacterium aurum</name>
    <dbReference type="NCBI Taxonomy" id="36805"/>
    <lineage>
        <taxon>Bacteria</taxon>
        <taxon>Bacillati</taxon>
        <taxon>Actinomycetota</taxon>
        <taxon>Actinomycetes</taxon>
        <taxon>Micrococcales</taxon>
        <taxon>Microbacteriaceae</taxon>
        <taxon>Microbacterium</taxon>
    </lineage>
</organism>
<proteinExistence type="predicted"/>
<evidence type="ECO:0000313" key="2">
    <source>
        <dbReference type="EMBL" id="APZ35461.1"/>
    </source>
</evidence>
<dbReference type="RefSeq" id="WP_076691827.1">
    <property type="nucleotide sequence ID" value="NZ_CP018762.1"/>
</dbReference>
<feature type="transmembrane region" description="Helical" evidence="1">
    <location>
        <begin position="9"/>
        <end position="30"/>
    </location>
</feature>
<evidence type="ECO:0000256" key="1">
    <source>
        <dbReference type="SAM" id="Phobius"/>
    </source>
</evidence>
<dbReference type="Proteomes" id="UP000187185">
    <property type="component" value="Chromosome"/>
</dbReference>
<dbReference type="OrthoDB" id="4559359at2"/>
<dbReference type="AlphaFoldDB" id="A0A1P8UBG8"/>
<dbReference type="EMBL" id="CP018762">
    <property type="protein sequence ID" value="APZ35461.1"/>
    <property type="molecule type" value="Genomic_DNA"/>
</dbReference>
<evidence type="ECO:0000313" key="3">
    <source>
        <dbReference type="Proteomes" id="UP000187185"/>
    </source>
</evidence>
<sequence length="142" mass="15119">MSYEEKNTWSLGIIAVLGYAAYLVMAFVVGDGPLDPDTYMWPMVWAIGGGIVAGIVAGILIGMASGGSMRRGATMSDRRDREIGWAGSRVGNSFIVIGGIGALILCFVDAPHVLIANTLYLGFVLAAILETTTKIVIYRRGF</sequence>
<accession>A0A1P8UBG8</accession>
<dbReference type="STRING" id="36805.BOH66_15360"/>
<keyword evidence="1" id="KW-1133">Transmembrane helix</keyword>
<feature type="transmembrane region" description="Helical" evidence="1">
    <location>
        <begin position="90"/>
        <end position="113"/>
    </location>
</feature>
<feature type="transmembrane region" description="Helical" evidence="1">
    <location>
        <begin position="42"/>
        <end position="69"/>
    </location>
</feature>
<name>A0A1P8UBG8_9MICO</name>
<dbReference type="KEGG" id="maur:BOH66_15360"/>
<keyword evidence="3" id="KW-1185">Reference proteome</keyword>
<keyword evidence="1" id="KW-0812">Transmembrane</keyword>
<reference evidence="2 3" key="1">
    <citation type="submission" date="2016-12" db="EMBL/GenBank/DDBJ databases">
        <title>Complete genome sequence of Microbacterium aurum KACC 15219.</title>
        <authorList>
            <person name="Jung Y."/>
            <person name="Shin J.-H."/>
            <person name="Lee Y.-J."/>
            <person name="Yi H."/>
            <person name="Bahn Y.-S."/>
            <person name="Kim J.F."/>
            <person name="Lee D.-W."/>
        </authorList>
    </citation>
    <scope>NUCLEOTIDE SEQUENCE [LARGE SCALE GENOMIC DNA]</scope>
    <source>
        <strain evidence="2 3">KACC 15219</strain>
    </source>
</reference>
<evidence type="ECO:0008006" key="4">
    <source>
        <dbReference type="Google" id="ProtNLM"/>
    </source>
</evidence>
<gene>
    <name evidence="2" type="ORF">BOH66_15360</name>
</gene>